<dbReference type="Proteomes" id="UP000031774">
    <property type="component" value="Chromosome"/>
</dbReference>
<keyword evidence="3" id="KW-0804">Transcription</keyword>
<feature type="domain" description="HTH tetR-type" evidence="6">
    <location>
        <begin position="22"/>
        <end position="82"/>
    </location>
</feature>
<dbReference type="InterPro" id="IPR050109">
    <property type="entry name" value="HTH-type_TetR-like_transc_reg"/>
</dbReference>
<sequence length="214" mass="24062">MRDREPVVQARTRPAPAQRRSTERRQMILSTAEKLLGEQGYEASTIRAIGARAHIPVASVYHYFSDRHQVDAELLQRDMRELDFLVSAVLAESDPPTLPDTVNAVFDLMLDYFRRHPSGIELWVKGRTATISKLVRAFDATQAGKVRDLLVGRGLVRADLPLLVLQLAFEAADQLFHVAFRNSPDGDDTTIDEARRVVTAYLETYASRAAHRHG</sequence>
<dbReference type="SUPFAM" id="SSF46689">
    <property type="entry name" value="Homeodomain-like"/>
    <property type="match status" value="1"/>
</dbReference>
<dbReference type="PANTHER" id="PTHR30055">
    <property type="entry name" value="HTH-TYPE TRANSCRIPTIONAL REGULATOR RUTR"/>
    <property type="match status" value="1"/>
</dbReference>
<name>A0A0B5I2I0_9ACTN</name>
<keyword evidence="2 4" id="KW-0238">DNA-binding</keyword>
<accession>A0A0B5I2I0</accession>
<dbReference type="InterPro" id="IPR001647">
    <property type="entry name" value="HTH_TetR"/>
</dbReference>
<keyword evidence="8" id="KW-1185">Reference proteome</keyword>
<feature type="compositionally biased region" description="Low complexity" evidence="5">
    <location>
        <begin position="9"/>
        <end position="19"/>
    </location>
</feature>
<feature type="region of interest" description="Disordered" evidence="5">
    <location>
        <begin position="1"/>
        <end position="23"/>
    </location>
</feature>
<dbReference type="KEGG" id="svt:SVTN_04615"/>
<evidence type="ECO:0000313" key="8">
    <source>
        <dbReference type="Proteomes" id="UP000031774"/>
    </source>
</evidence>
<dbReference type="GO" id="GO:0000976">
    <property type="term" value="F:transcription cis-regulatory region binding"/>
    <property type="evidence" value="ECO:0007669"/>
    <property type="project" value="TreeGrafter"/>
</dbReference>
<keyword evidence="1" id="KW-0805">Transcription regulation</keyword>
<gene>
    <name evidence="7" type="ORF">SVTN_04615</name>
</gene>
<dbReference type="InterPro" id="IPR041669">
    <property type="entry name" value="TetR_C_15"/>
</dbReference>
<evidence type="ECO:0000256" key="4">
    <source>
        <dbReference type="PROSITE-ProRule" id="PRU00335"/>
    </source>
</evidence>
<dbReference type="PROSITE" id="PS50977">
    <property type="entry name" value="HTH_TETR_2"/>
    <property type="match status" value="1"/>
</dbReference>
<feature type="DNA-binding region" description="H-T-H motif" evidence="4">
    <location>
        <begin position="45"/>
        <end position="64"/>
    </location>
</feature>
<protein>
    <submittedName>
        <fullName evidence="7">TetR family transcriptional regulator</fullName>
    </submittedName>
</protein>
<evidence type="ECO:0000259" key="6">
    <source>
        <dbReference type="PROSITE" id="PS50977"/>
    </source>
</evidence>
<dbReference type="AlphaFoldDB" id="A0A0B5I2I0"/>
<dbReference type="Pfam" id="PF00440">
    <property type="entry name" value="TetR_N"/>
    <property type="match status" value="1"/>
</dbReference>
<proteinExistence type="predicted"/>
<evidence type="ECO:0000256" key="5">
    <source>
        <dbReference type="SAM" id="MobiDB-lite"/>
    </source>
</evidence>
<reference evidence="7 8" key="1">
    <citation type="submission" date="2014-12" db="EMBL/GenBank/DDBJ databases">
        <title>Complete genome sequence of Streptomyces vietnamensis strain GIMV4.0001, a genetic manipulable producer of the benzoisochromanequinone antibiotic granaticin.</title>
        <authorList>
            <person name="Deng M.R."/>
            <person name="Guo J."/>
            <person name="Ma L.Y."/>
            <person name="Feng G.D."/>
            <person name="Mo C.Y."/>
            <person name="Zhu H.H."/>
        </authorList>
    </citation>
    <scope>NUCLEOTIDE SEQUENCE [LARGE SCALE GENOMIC DNA]</scope>
    <source>
        <strain evidence="8">GIMV4.0001</strain>
    </source>
</reference>
<evidence type="ECO:0000256" key="3">
    <source>
        <dbReference type="ARBA" id="ARBA00023163"/>
    </source>
</evidence>
<evidence type="ECO:0000313" key="7">
    <source>
        <dbReference type="EMBL" id="AJF63818.1"/>
    </source>
</evidence>
<dbReference type="PRINTS" id="PR00455">
    <property type="entry name" value="HTHTETR"/>
</dbReference>
<dbReference type="HOGENOM" id="CLU_069356_46_2_11"/>
<organism evidence="7 8">
    <name type="scientific">Streptomyces vietnamensis</name>
    <dbReference type="NCBI Taxonomy" id="362257"/>
    <lineage>
        <taxon>Bacteria</taxon>
        <taxon>Bacillati</taxon>
        <taxon>Actinomycetota</taxon>
        <taxon>Actinomycetes</taxon>
        <taxon>Kitasatosporales</taxon>
        <taxon>Streptomycetaceae</taxon>
        <taxon>Streptomyces</taxon>
    </lineage>
</organism>
<dbReference type="Pfam" id="PF17918">
    <property type="entry name" value="TetR_C_15"/>
    <property type="match status" value="1"/>
</dbReference>
<dbReference type="RefSeq" id="WP_041127902.1">
    <property type="nucleotide sequence ID" value="NZ_CP010407.1"/>
</dbReference>
<dbReference type="PANTHER" id="PTHR30055:SF234">
    <property type="entry name" value="HTH-TYPE TRANSCRIPTIONAL REGULATOR BETI"/>
    <property type="match status" value="1"/>
</dbReference>
<dbReference type="InterPro" id="IPR009057">
    <property type="entry name" value="Homeodomain-like_sf"/>
</dbReference>
<dbReference type="EMBL" id="CP010407">
    <property type="protein sequence ID" value="AJF63818.1"/>
    <property type="molecule type" value="Genomic_DNA"/>
</dbReference>
<dbReference type="GO" id="GO:0003700">
    <property type="term" value="F:DNA-binding transcription factor activity"/>
    <property type="evidence" value="ECO:0007669"/>
    <property type="project" value="TreeGrafter"/>
</dbReference>
<evidence type="ECO:0000256" key="1">
    <source>
        <dbReference type="ARBA" id="ARBA00023015"/>
    </source>
</evidence>
<evidence type="ECO:0000256" key="2">
    <source>
        <dbReference type="ARBA" id="ARBA00023125"/>
    </source>
</evidence>
<dbReference type="Gene3D" id="1.10.357.10">
    <property type="entry name" value="Tetracycline Repressor, domain 2"/>
    <property type="match status" value="1"/>
</dbReference>